<evidence type="ECO:0000259" key="4">
    <source>
        <dbReference type="Pfam" id="PF24883"/>
    </source>
</evidence>
<keyword evidence="3" id="KW-0472">Membrane</keyword>
<feature type="domain" description="Nephrocystin 3-like N-terminal" evidence="4">
    <location>
        <begin position="249"/>
        <end position="428"/>
    </location>
</feature>
<protein>
    <recommendedName>
        <fullName evidence="4">Nephrocystin 3-like N-terminal domain-containing protein</fullName>
    </recommendedName>
</protein>
<evidence type="ECO:0000256" key="1">
    <source>
        <dbReference type="ARBA" id="ARBA00022737"/>
    </source>
</evidence>
<keyword evidence="1" id="KW-0677">Repeat</keyword>
<dbReference type="EMBL" id="KZ613953">
    <property type="protein sequence ID" value="PMD35021.1"/>
    <property type="molecule type" value="Genomic_DNA"/>
</dbReference>
<evidence type="ECO:0000313" key="6">
    <source>
        <dbReference type="Proteomes" id="UP000235786"/>
    </source>
</evidence>
<dbReference type="AlphaFoldDB" id="A0A2J6R931"/>
<sequence length="1062" mass="120064">MDPLTALSVACNVIDLVSTAISCGLAVRDIYKSVDGRTRANAALEKEVDGMKAVVVLLREKNSKIKVFTDDDDIQKKVSLCTEAAEQLHRVLEDCRDKSKTVRGAIKALFLSSVNSDKIDDLQKHLVACKDDLRLSIAIATRIDVSKALKALGDIEMKNTQIVSGLTEMNERLDPANLTKLGANEESKTLQDALKMAIDGLILKALYSEDLGQRFQEVKIAEEGTFSWIFTSPETMREKEDQLSITLPDWLKTGSGIFHIAGKPGSGKSTLMKYLCQHDDVNPLLEDWKGNGCLIFAKFFFKRQGSRAQRSLHGLVQGLLYEILCEIPHITRTLFLSTWLRASRRIQAQQTIQLSTEEMIEALGLLVKLSADPQHANELKHLRICFFIDGLDEFDDSGVNETHGELAQLLLDWTNKSGGNVKMCVSSRIEAPFVGNFPVQQRITLNKLTADDIELFARTRLDKHNKFCLLRETHNEECEELLKQITTAANGVFLWVALLIHSLTQGLESGDPIKVLQKRVAKTPPDLNKFLDQIMAGIKPTYRDGAFMLLATVLRATVNLISDKQRPPEYTLYDDSILLDDNGEPRDEFYLSLIGSFSILWALDYGVEMTHEFELGSLKFLDKSSADYVDKEQWPTTLLVRCNGLVEASGDDSVKFMHRSIPEFLQQYFRRNSDMCHVNDEKVSIALSWAYLVETKYVVGFKQLLHDVDDEKESEKEKENKNDRLYIFLCRLRQTDLEQQHRELLFPILFSIENTMRQNPLVWPQKDRFLERWDSAAWQGWSLLYLSAFVGHYEFLDWVLRNPQTSDDTFNLMASVIATIGVYRTVLPFTVEAFKVLFDHGFKADMVFPSDCDPLIRGKPLWHSFLLAFVFSEREYRYSCQILNMWLRQGTNADVCYRGRGGMSPSGEYWIGSVEDGRDGSGNIDVNSTSSFYAIGALLQPPFTLRQAIASSSHPSRYETLDLIDAQIRERNPPTEPNANSSVERDIRSHATESAEMVQSAEESSLGNGDLPPKSAGTEFNNEVWSPEGNVTQKSLSWGMTGVWWNFVIAGVLALFLVQYLV</sequence>
<organism evidence="5 6">
    <name type="scientific">Hyaloscypha variabilis (strain UAMH 11265 / GT02V1 / F)</name>
    <name type="common">Meliniomyces variabilis</name>
    <dbReference type="NCBI Taxonomy" id="1149755"/>
    <lineage>
        <taxon>Eukaryota</taxon>
        <taxon>Fungi</taxon>
        <taxon>Dikarya</taxon>
        <taxon>Ascomycota</taxon>
        <taxon>Pezizomycotina</taxon>
        <taxon>Leotiomycetes</taxon>
        <taxon>Helotiales</taxon>
        <taxon>Hyaloscyphaceae</taxon>
        <taxon>Hyaloscypha</taxon>
        <taxon>Hyaloscypha variabilis</taxon>
    </lineage>
</organism>
<feature type="transmembrane region" description="Helical" evidence="3">
    <location>
        <begin position="1043"/>
        <end position="1061"/>
    </location>
</feature>
<proteinExistence type="predicted"/>
<evidence type="ECO:0000256" key="3">
    <source>
        <dbReference type="SAM" id="Phobius"/>
    </source>
</evidence>
<dbReference type="SUPFAM" id="SSF52540">
    <property type="entry name" value="P-loop containing nucleoside triphosphate hydrolases"/>
    <property type="match status" value="1"/>
</dbReference>
<evidence type="ECO:0000256" key="2">
    <source>
        <dbReference type="SAM" id="MobiDB-lite"/>
    </source>
</evidence>
<dbReference type="PANTHER" id="PTHR10039">
    <property type="entry name" value="AMELOGENIN"/>
    <property type="match status" value="1"/>
</dbReference>
<dbReference type="InterPro" id="IPR056884">
    <property type="entry name" value="NPHP3-like_N"/>
</dbReference>
<feature type="region of interest" description="Disordered" evidence="2">
    <location>
        <begin position="990"/>
        <end position="1026"/>
    </location>
</feature>
<gene>
    <name evidence="5" type="ORF">L207DRAFT_638482</name>
</gene>
<dbReference type="InterPro" id="IPR027417">
    <property type="entry name" value="P-loop_NTPase"/>
</dbReference>
<keyword evidence="6" id="KW-1185">Reference proteome</keyword>
<dbReference type="Proteomes" id="UP000235786">
    <property type="component" value="Unassembled WGS sequence"/>
</dbReference>
<evidence type="ECO:0000313" key="5">
    <source>
        <dbReference type="EMBL" id="PMD35021.1"/>
    </source>
</evidence>
<dbReference type="Gene3D" id="3.40.50.300">
    <property type="entry name" value="P-loop containing nucleotide triphosphate hydrolases"/>
    <property type="match status" value="1"/>
</dbReference>
<name>A0A2J6R931_HYAVF</name>
<dbReference type="PANTHER" id="PTHR10039:SF5">
    <property type="entry name" value="NACHT DOMAIN-CONTAINING PROTEIN"/>
    <property type="match status" value="1"/>
</dbReference>
<accession>A0A2J6R931</accession>
<dbReference type="Pfam" id="PF24883">
    <property type="entry name" value="NPHP3_N"/>
    <property type="match status" value="1"/>
</dbReference>
<keyword evidence="3" id="KW-0812">Transmembrane</keyword>
<reference evidence="5 6" key="1">
    <citation type="submission" date="2016-04" db="EMBL/GenBank/DDBJ databases">
        <title>A degradative enzymes factory behind the ericoid mycorrhizal symbiosis.</title>
        <authorList>
            <consortium name="DOE Joint Genome Institute"/>
            <person name="Martino E."/>
            <person name="Morin E."/>
            <person name="Grelet G."/>
            <person name="Kuo A."/>
            <person name="Kohler A."/>
            <person name="Daghino S."/>
            <person name="Barry K."/>
            <person name="Choi C."/>
            <person name="Cichocki N."/>
            <person name="Clum A."/>
            <person name="Copeland A."/>
            <person name="Hainaut M."/>
            <person name="Haridas S."/>
            <person name="Labutti K."/>
            <person name="Lindquist E."/>
            <person name="Lipzen A."/>
            <person name="Khouja H.-R."/>
            <person name="Murat C."/>
            <person name="Ohm R."/>
            <person name="Olson A."/>
            <person name="Spatafora J."/>
            <person name="Veneault-Fourrey C."/>
            <person name="Henrissat B."/>
            <person name="Grigoriev I."/>
            <person name="Martin F."/>
            <person name="Perotto S."/>
        </authorList>
    </citation>
    <scope>NUCLEOTIDE SEQUENCE [LARGE SCALE GENOMIC DNA]</scope>
    <source>
        <strain evidence="5 6">F</strain>
    </source>
</reference>
<keyword evidence="3" id="KW-1133">Transmembrane helix</keyword>
<dbReference type="OrthoDB" id="443402at2759"/>